<dbReference type="AlphaFoldDB" id="E5A9M8"/>
<sequence>MALRHHGSMHAKAHFRVQESDQIVFAIRRRLSDAATGCDALIEAIHAQ</sequence>
<organism evidence="2">
    <name type="scientific">Leptosphaeria maculans (strain JN3 / isolate v23.1.3 / race Av1-4-5-6-7-8)</name>
    <name type="common">Blackleg fungus</name>
    <name type="synonym">Phoma lingam</name>
    <dbReference type="NCBI Taxonomy" id="985895"/>
    <lineage>
        <taxon>Eukaryota</taxon>
        <taxon>Fungi</taxon>
        <taxon>Dikarya</taxon>
        <taxon>Ascomycota</taxon>
        <taxon>Pezizomycotina</taxon>
        <taxon>Dothideomycetes</taxon>
        <taxon>Pleosporomycetidae</taxon>
        <taxon>Pleosporales</taxon>
        <taxon>Pleosporineae</taxon>
        <taxon>Leptosphaeriaceae</taxon>
        <taxon>Plenodomus</taxon>
        <taxon>Plenodomus lingam/Leptosphaeria maculans species complex</taxon>
    </lineage>
</organism>
<dbReference type="EMBL" id="FP929138">
    <property type="protein sequence ID" value="CBY00369.1"/>
    <property type="molecule type" value="Genomic_DNA"/>
</dbReference>
<protein>
    <submittedName>
        <fullName evidence="1">Predicted protein</fullName>
    </submittedName>
</protein>
<accession>E5A9M8</accession>
<dbReference type="Proteomes" id="UP000002668">
    <property type="component" value="Genome"/>
</dbReference>
<evidence type="ECO:0000313" key="1">
    <source>
        <dbReference type="EMBL" id="CBY00369.1"/>
    </source>
</evidence>
<dbReference type="HOGENOM" id="CLU_3160129_0_0_1"/>
<gene>
    <name evidence="1" type="ORF">LEMA_uP014990.1</name>
</gene>
<reference evidence="2" key="1">
    <citation type="journal article" date="2011" name="Nat. Commun.">
        <title>Effector diversification within compartments of the Leptosphaeria maculans genome affected by Repeat-Induced Point mutations.</title>
        <authorList>
            <person name="Rouxel T."/>
            <person name="Grandaubert J."/>
            <person name="Hane J.K."/>
            <person name="Hoede C."/>
            <person name="van de Wouw A.P."/>
            <person name="Couloux A."/>
            <person name="Dominguez V."/>
            <person name="Anthouard V."/>
            <person name="Bally P."/>
            <person name="Bourras S."/>
            <person name="Cozijnsen A.J."/>
            <person name="Ciuffetti L.M."/>
            <person name="Degrave A."/>
            <person name="Dilmaghani A."/>
            <person name="Duret L."/>
            <person name="Fudal I."/>
            <person name="Goodwin S.B."/>
            <person name="Gout L."/>
            <person name="Glaser N."/>
            <person name="Linglin J."/>
            <person name="Kema G.H.J."/>
            <person name="Lapalu N."/>
            <person name="Lawrence C.B."/>
            <person name="May K."/>
            <person name="Meyer M."/>
            <person name="Ollivier B."/>
            <person name="Poulain J."/>
            <person name="Schoch C.L."/>
            <person name="Simon A."/>
            <person name="Spatafora J.W."/>
            <person name="Stachowiak A."/>
            <person name="Turgeon B.G."/>
            <person name="Tyler B.M."/>
            <person name="Vincent D."/>
            <person name="Weissenbach J."/>
            <person name="Amselem J."/>
            <person name="Quesneville H."/>
            <person name="Oliver R.P."/>
            <person name="Wincker P."/>
            <person name="Balesdent M.-H."/>
            <person name="Howlett B.J."/>
        </authorList>
    </citation>
    <scope>NUCLEOTIDE SEQUENCE [LARGE SCALE GENOMIC DNA]</scope>
    <source>
        <strain evidence="2">JN3 / isolate v23.1.3 / race Av1-4-5-6-7-8</strain>
    </source>
</reference>
<name>E5A9M8_LEPMJ</name>
<proteinExistence type="predicted"/>
<dbReference type="VEuPathDB" id="FungiDB:LEMA_uP014990.1"/>
<dbReference type="InParanoid" id="E5A9M8"/>
<keyword evidence="2" id="KW-1185">Reference proteome</keyword>
<evidence type="ECO:0000313" key="2">
    <source>
        <dbReference type="Proteomes" id="UP000002668"/>
    </source>
</evidence>